<feature type="compositionally biased region" description="Polar residues" evidence="1">
    <location>
        <begin position="96"/>
        <end position="108"/>
    </location>
</feature>
<name>A0A3P6QQN9_DIBLA</name>
<protein>
    <submittedName>
        <fullName evidence="2">Uncharacterized protein</fullName>
    </submittedName>
</protein>
<evidence type="ECO:0000256" key="1">
    <source>
        <dbReference type="SAM" id="MobiDB-lite"/>
    </source>
</evidence>
<reference evidence="2 3" key="1">
    <citation type="submission" date="2018-11" db="EMBL/GenBank/DDBJ databases">
        <authorList>
            <consortium name="Pathogen Informatics"/>
        </authorList>
    </citation>
    <scope>NUCLEOTIDE SEQUENCE [LARGE SCALE GENOMIC DNA]</scope>
</reference>
<dbReference type="EMBL" id="UYRU01008729">
    <property type="protein sequence ID" value="VDK42875.1"/>
    <property type="molecule type" value="Genomic_DNA"/>
</dbReference>
<keyword evidence="3" id="KW-1185">Reference proteome</keyword>
<evidence type="ECO:0000313" key="2">
    <source>
        <dbReference type="EMBL" id="VDK42875.1"/>
    </source>
</evidence>
<accession>A0A3P6QQN9</accession>
<evidence type="ECO:0000313" key="3">
    <source>
        <dbReference type="Proteomes" id="UP000281553"/>
    </source>
</evidence>
<proteinExistence type="predicted"/>
<dbReference type="Proteomes" id="UP000281553">
    <property type="component" value="Unassembled WGS sequence"/>
</dbReference>
<gene>
    <name evidence="2" type="ORF">DILT_LOCUS1349</name>
</gene>
<organism evidence="2 3">
    <name type="scientific">Dibothriocephalus latus</name>
    <name type="common">Fish tapeworm</name>
    <name type="synonym">Diphyllobothrium latum</name>
    <dbReference type="NCBI Taxonomy" id="60516"/>
    <lineage>
        <taxon>Eukaryota</taxon>
        <taxon>Metazoa</taxon>
        <taxon>Spiralia</taxon>
        <taxon>Lophotrochozoa</taxon>
        <taxon>Platyhelminthes</taxon>
        <taxon>Cestoda</taxon>
        <taxon>Eucestoda</taxon>
        <taxon>Diphyllobothriidea</taxon>
        <taxon>Diphyllobothriidae</taxon>
        <taxon>Dibothriocephalus</taxon>
    </lineage>
</organism>
<feature type="region of interest" description="Disordered" evidence="1">
    <location>
        <begin position="68"/>
        <end position="108"/>
    </location>
</feature>
<sequence length="182" mass="19850">MIFPPFPPAYCREETRLESPPAPDINQVLQPQTFTIDPFLCSTVLPHPPSTSQAPPFPSVLRTPAVSLGRSQSHGGHTNLPRPNTLPHPPAPIAGRSSTREQLAAPTESSSGFSAFRSAWPFQRQSNSLSPAVTLVGDRILQPVLVIEDQLSNNDRPPPHYASSERLQTIYPPCPFQMTGGR</sequence>
<dbReference type="AlphaFoldDB" id="A0A3P6QQN9"/>